<reference evidence="1" key="1">
    <citation type="submission" date="2021-08" db="EMBL/GenBank/DDBJ databases">
        <title>WGS assembly of Ceratopteris richardii.</title>
        <authorList>
            <person name="Marchant D.B."/>
            <person name="Chen G."/>
            <person name="Jenkins J."/>
            <person name="Shu S."/>
            <person name="Leebens-Mack J."/>
            <person name="Grimwood J."/>
            <person name="Schmutz J."/>
            <person name="Soltis P."/>
            <person name="Soltis D."/>
            <person name="Chen Z.-H."/>
        </authorList>
    </citation>
    <scope>NUCLEOTIDE SEQUENCE</scope>
    <source>
        <strain evidence="1">Whitten #5841</strain>
        <tissue evidence="1">Leaf</tissue>
    </source>
</reference>
<comment type="caution">
    <text evidence="1">The sequence shown here is derived from an EMBL/GenBank/DDBJ whole genome shotgun (WGS) entry which is preliminary data.</text>
</comment>
<gene>
    <name evidence="1" type="ORF">KP509_30G062400</name>
</gene>
<evidence type="ECO:0000313" key="1">
    <source>
        <dbReference type="EMBL" id="KAH7290757.1"/>
    </source>
</evidence>
<accession>A0A8T2R445</accession>
<name>A0A8T2R445_CERRI</name>
<dbReference type="Proteomes" id="UP000825935">
    <property type="component" value="Chromosome 30"/>
</dbReference>
<organism evidence="1 2">
    <name type="scientific">Ceratopteris richardii</name>
    <name type="common">Triangle waterfern</name>
    <dbReference type="NCBI Taxonomy" id="49495"/>
    <lineage>
        <taxon>Eukaryota</taxon>
        <taxon>Viridiplantae</taxon>
        <taxon>Streptophyta</taxon>
        <taxon>Embryophyta</taxon>
        <taxon>Tracheophyta</taxon>
        <taxon>Polypodiopsida</taxon>
        <taxon>Polypodiidae</taxon>
        <taxon>Polypodiales</taxon>
        <taxon>Pteridineae</taxon>
        <taxon>Pteridaceae</taxon>
        <taxon>Parkerioideae</taxon>
        <taxon>Ceratopteris</taxon>
    </lineage>
</organism>
<protein>
    <submittedName>
        <fullName evidence="1">Uncharacterized protein</fullName>
    </submittedName>
</protein>
<dbReference type="EMBL" id="CM035435">
    <property type="protein sequence ID" value="KAH7290757.1"/>
    <property type="molecule type" value="Genomic_DNA"/>
</dbReference>
<keyword evidence="2" id="KW-1185">Reference proteome</keyword>
<sequence length="498" mass="55630">MIMSIPMHGLFSCFSPSGRSRARVFADDNCTPLQTFHADLGKSLQKLIHSQATGADSCGSTTLKSSGVLQRSWLSCAVDCLISIQSSLEQATKCLNAAELEELLSSTAWQQHMGNTVKVMDVCSLLQDLLSLLQEKVSWQLDTLQLLQHSKLCNGDIIRASSALNDRHPVNSHPKNLEAFACEKILSCARIISSWIGATSVIHLIDVFHGTSNSTDVNKITVNSQLSVQAVLTCDFVTFLILKIITGILSPTEAEQTNANMKSSLRHLTSRAKDLARDARKYAQETQWYCPLLVLQAQINTELLATGSWHVFDRSSGKPTPDQTTLMVEQSAAFASQVETYLTDGMEKDGDYRRLLSVGISHVLRIEQSMHQIKILQLQMRENPMKCRLTLAIMRDDIRHLTATAIMVLQKLQSRTRTIRNQLCKIFLGSNLWKFDERELQVDFDNLDSNNYIDVCCTRKQLFDGANLQSNVMPCVMLIAGPEAKCARLLCIDYFNSH</sequence>
<dbReference type="AlphaFoldDB" id="A0A8T2R445"/>
<proteinExistence type="predicted"/>
<evidence type="ECO:0000313" key="2">
    <source>
        <dbReference type="Proteomes" id="UP000825935"/>
    </source>
</evidence>